<reference evidence="3 4" key="1">
    <citation type="submission" date="2018-01" db="EMBL/GenBank/DDBJ databases">
        <authorList>
            <person name="Gaut B.S."/>
            <person name="Morton B.R."/>
            <person name="Clegg M.T."/>
            <person name="Duvall M.R."/>
        </authorList>
    </citation>
    <scope>NUCLEOTIDE SEQUENCE [LARGE SCALE GENOMIC DNA]</scope>
    <source>
        <strain evidence="3">GP69</strain>
    </source>
</reference>
<gene>
    <name evidence="3" type="ORF">AMURIS_00178</name>
</gene>
<dbReference type="AlphaFoldDB" id="A0A2K4ZAH8"/>
<feature type="signal peptide" evidence="2">
    <location>
        <begin position="1"/>
        <end position="29"/>
    </location>
</feature>
<evidence type="ECO:0000313" key="4">
    <source>
        <dbReference type="Proteomes" id="UP000236311"/>
    </source>
</evidence>
<evidence type="ECO:0000256" key="2">
    <source>
        <dbReference type="SAM" id="SignalP"/>
    </source>
</evidence>
<sequence length="227" mass="24304">MKRKDIRNICLSLLAGAAVLTAGVNGALAYFTTYTTAEGGLPVHLGDRTEITETFDSRTKHVIITSDADSEPVYIRARAFCARYEVAYQSSPGGMWTQESGVWNKVVPGGEADGDWYYYKDIVPGGGSTATLDVVIDIPAMPEGNEPGQTKPEDGESFNVIVIYESTPVRYDENGEPYADWSETLDVVTATGKPEADESISDKETEEQNGTGGDSENGAGGDVNVGE</sequence>
<feature type="compositionally biased region" description="Gly residues" evidence="1">
    <location>
        <begin position="210"/>
        <end position="227"/>
    </location>
</feature>
<evidence type="ECO:0000313" key="3">
    <source>
        <dbReference type="EMBL" id="SOY27474.1"/>
    </source>
</evidence>
<evidence type="ECO:0008006" key="5">
    <source>
        <dbReference type="Google" id="ProtNLM"/>
    </source>
</evidence>
<dbReference type="Proteomes" id="UP000236311">
    <property type="component" value="Unassembled WGS sequence"/>
</dbReference>
<feature type="region of interest" description="Disordered" evidence="1">
    <location>
        <begin position="173"/>
        <end position="227"/>
    </location>
</feature>
<dbReference type="RefSeq" id="WP_103237601.1">
    <property type="nucleotide sequence ID" value="NZ_JANJZD010000008.1"/>
</dbReference>
<proteinExistence type="predicted"/>
<accession>A0A2K4ZAH8</accession>
<evidence type="ECO:0000256" key="1">
    <source>
        <dbReference type="SAM" id="MobiDB-lite"/>
    </source>
</evidence>
<feature type="compositionally biased region" description="Basic and acidic residues" evidence="1">
    <location>
        <begin position="194"/>
        <end position="203"/>
    </location>
</feature>
<name>A0A2K4ZAH8_9FIRM</name>
<dbReference type="EMBL" id="OFSM01000001">
    <property type="protein sequence ID" value="SOY27474.1"/>
    <property type="molecule type" value="Genomic_DNA"/>
</dbReference>
<protein>
    <recommendedName>
        <fullName evidence="5">SipW-cognate class signal peptide</fullName>
    </recommendedName>
</protein>
<keyword evidence="4" id="KW-1185">Reference proteome</keyword>
<feature type="chain" id="PRO_5014325680" description="SipW-cognate class signal peptide" evidence="2">
    <location>
        <begin position="30"/>
        <end position="227"/>
    </location>
</feature>
<organism evidence="3 4">
    <name type="scientific">Acetatifactor muris</name>
    <dbReference type="NCBI Taxonomy" id="879566"/>
    <lineage>
        <taxon>Bacteria</taxon>
        <taxon>Bacillati</taxon>
        <taxon>Bacillota</taxon>
        <taxon>Clostridia</taxon>
        <taxon>Lachnospirales</taxon>
        <taxon>Lachnospiraceae</taxon>
        <taxon>Acetatifactor</taxon>
    </lineage>
</organism>
<dbReference type="OrthoDB" id="3183968at2"/>
<keyword evidence="2" id="KW-0732">Signal</keyword>